<organism evidence="2 3">
    <name type="scientific">Durusdinium trenchii</name>
    <dbReference type="NCBI Taxonomy" id="1381693"/>
    <lineage>
        <taxon>Eukaryota</taxon>
        <taxon>Sar</taxon>
        <taxon>Alveolata</taxon>
        <taxon>Dinophyceae</taxon>
        <taxon>Suessiales</taxon>
        <taxon>Symbiodiniaceae</taxon>
        <taxon>Durusdinium</taxon>
    </lineage>
</organism>
<reference evidence="2 3" key="1">
    <citation type="submission" date="2024-02" db="EMBL/GenBank/DDBJ databases">
        <authorList>
            <person name="Chen Y."/>
            <person name="Shah S."/>
            <person name="Dougan E. K."/>
            <person name="Thang M."/>
            <person name="Chan C."/>
        </authorList>
    </citation>
    <scope>NUCLEOTIDE SEQUENCE [LARGE SCALE GENOMIC DNA]</scope>
</reference>
<evidence type="ECO:0000313" key="3">
    <source>
        <dbReference type="Proteomes" id="UP001642464"/>
    </source>
</evidence>
<gene>
    <name evidence="2" type="ORF">SCF082_LOCUS10816</name>
</gene>
<accession>A0ABP0J8R9</accession>
<comment type="caution">
    <text evidence="2">The sequence shown here is derived from an EMBL/GenBank/DDBJ whole genome shotgun (WGS) entry which is preliminary data.</text>
</comment>
<dbReference type="EMBL" id="CAXAMM010006351">
    <property type="protein sequence ID" value="CAK9010780.1"/>
    <property type="molecule type" value="Genomic_DNA"/>
</dbReference>
<proteinExistence type="predicted"/>
<keyword evidence="3" id="KW-1185">Reference proteome</keyword>
<feature type="non-terminal residue" evidence="2">
    <location>
        <position position="1"/>
    </location>
</feature>
<protein>
    <submittedName>
        <fullName evidence="2">Uncharacterized protein</fullName>
    </submittedName>
</protein>
<feature type="non-terminal residue" evidence="2">
    <location>
        <position position="67"/>
    </location>
</feature>
<feature type="compositionally biased region" description="Basic and acidic residues" evidence="1">
    <location>
        <begin position="56"/>
        <end position="67"/>
    </location>
</feature>
<evidence type="ECO:0000313" key="2">
    <source>
        <dbReference type="EMBL" id="CAK9010780.1"/>
    </source>
</evidence>
<dbReference type="Proteomes" id="UP001642464">
    <property type="component" value="Unassembled WGS sequence"/>
</dbReference>
<name>A0ABP0J8R9_9DINO</name>
<sequence>RIHVVEPSEHQVIFDAWATAIELPPTSWGDRKRDKRTQDNVRDRGDPQSKALLGGDRTETARRGCQR</sequence>
<feature type="compositionally biased region" description="Basic and acidic residues" evidence="1">
    <location>
        <begin position="29"/>
        <end position="47"/>
    </location>
</feature>
<feature type="region of interest" description="Disordered" evidence="1">
    <location>
        <begin position="25"/>
        <end position="67"/>
    </location>
</feature>
<evidence type="ECO:0000256" key="1">
    <source>
        <dbReference type="SAM" id="MobiDB-lite"/>
    </source>
</evidence>